<keyword evidence="13" id="KW-1185">Reference proteome</keyword>
<feature type="compositionally biased region" description="Basic and acidic residues" evidence="10">
    <location>
        <begin position="101"/>
        <end position="116"/>
    </location>
</feature>
<keyword evidence="8" id="KW-0906">Nuclear pore complex</keyword>
<comment type="caution">
    <text evidence="12">The sequence shown here is derived from an EMBL/GenBank/DDBJ whole genome shotgun (WGS) entry which is preliminary data.</text>
</comment>
<dbReference type="SUPFAM" id="SSF50729">
    <property type="entry name" value="PH domain-like"/>
    <property type="match status" value="1"/>
</dbReference>
<dbReference type="InterPro" id="IPR015007">
    <property type="entry name" value="NUP2/50/61"/>
</dbReference>
<evidence type="ECO:0000256" key="3">
    <source>
        <dbReference type="ARBA" id="ARBA00022737"/>
    </source>
</evidence>
<dbReference type="Pfam" id="PF08911">
    <property type="entry name" value="NUP50"/>
    <property type="match status" value="1"/>
</dbReference>
<keyword evidence="3" id="KW-0677">Repeat</keyword>
<evidence type="ECO:0000256" key="10">
    <source>
        <dbReference type="SAM" id="MobiDB-lite"/>
    </source>
</evidence>
<name>A0ABR2PWG5_9ROSI</name>
<comment type="subcellular location">
    <subcellularLocation>
        <location evidence="1">Nucleus</location>
        <location evidence="1">Nuclear pore complex</location>
    </subcellularLocation>
</comment>
<dbReference type="EMBL" id="JBBPBN010000050">
    <property type="protein sequence ID" value="KAK8992797.1"/>
    <property type="molecule type" value="Genomic_DNA"/>
</dbReference>
<keyword evidence="7" id="KW-0811">Translocation</keyword>
<evidence type="ECO:0000256" key="4">
    <source>
        <dbReference type="ARBA" id="ARBA00022816"/>
    </source>
</evidence>
<evidence type="ECO:0000256" key="8">
    <source>
        <dbReference type="ARBA" id="ARBA00023132"/>
    </source>
</evidence>
<organism evidence="12 13">
    <name type="scientific">Hibiscus sabdariffa</name>
    <name type="common">roselle</name>
    <dbReference type="NCBI Taxonomy" id="183260"/>
    <lineage>
        <taxon>Eukaryota</taxon>
        <taxon>Viridiplantae</taxon>
        <taxon>Streptophyta</taxon>
        <taxon>Embryophyta</taxon>
        <taxon>Tracheophyta</taxon>
        <taxon>Spermatophyta</taxon>
        <taxon>Magnoliopsida</taxon>
        <taxon>eudicotyledons</taxon>
        <taxon>Gunneridae</taxon>
        <taxon>Pentapetalae</taxon>
        <taxon>rosids</taxon>
        <taxon>malvids</taxon>
        <taxon>Malvales</taxon>
        <taxon>Malvaceae</taxon>
        <taxon>Malvoideae</taxon>
        <taxon>Hibiscus</taxon>
    </lineage>
</organism>
<evidence type="ECO:0000256" key="1">
    <source>
        <dbReference type="ARBA" id="ARBA00004567"/>
    </source>
</evidence>
<dbReference type="PANTHER" id="PTHR23138:SF142">
    <property type="entry name" value="RAN-BINDING PROTEIN 3B-RELATED"/>
    <property type="match status" value="1"/>
</dbReference>
<feature type="compositionally biased region" description="Acidic residues" evidence="10">
    <location>
        <begin position="26"/>
        <end position="35"/>
    </location>
</feature>
<dbReference type="Proteomes" id="UP001396334">
    <property type="component" value="Unassembled WGS sequence"/>
</dbReference>
<dbReference type="InterPro" id="IPR011993">
    <property type="entry name" value="PH-like_dom_sf"/>
</dbReference>
<feature type="domain" description="RanBD1" evidence="11">
    <location>
        <begin position="217"/>
        <end position="295"/>
    </location>
</feature>
<keyword evidence="4" id="KW-0509">mRNA transport</keyword>
<dbReference type="Pfam" id="PF00638">
    <property type="entry name" value="Ran_BP1"/>
    <property type="match status" value="1"/>
</dbReference>
<feature type="compositionally biased region" description="Basic and acidic residues" evidence="10">
    <location>
        <begin position="73"/>
        <end position="93"/>
    </location>
</feature>
<evidence type="ECO:0000313" key="12">
    <source>
        <dbReference type="EMBL" id="KAK8992797.1"/>
    </source>
</evidence>
<reference evidence="12 13" key="1">
    <citation type="journal article" date="2024" name="G3 (Bethesda)">
        <title>Genome assembly of Hibiscus sabdariffa L. provides insights into metabolisms of medicinal natural products.</title>
        <authorList>
            <person name="Kim T."/>
        </authorList>
    </citation>
    <scope>NUCLEOTIDE SEQUENCE [LARGE SCALE GENOMIC DNA]</scope>
    <source>
        <strain evidence="12">TK-2024</strain>
        <tissue evidence="12">Old leaves</tissue>
    </source>
</reference>
<protein>
    <recommendedName>
        <fullName evidence="11">RanBD1 domain-containing protein</fullName>
    </recommendedName>
</protein>
<evidence type="ECO:0000313" key="13">
    <source>
        <dbReference type="Proteomes" id="UP001396334"/>
    </source>
</evidence>
<evidence type="ECO:0000256" key="5">
    <source>
        <dbReference type="ARBA" id="ARBA00022927"/>
    </source>
</evidence>
<feature type="compositionally biased region" description="Basic and acidic residues" evidence="10">
    <location>
        <begin position="134"/>
        <end position="165"/>
    </location>
</feature>
<evidence type="ECO:0000256" key="6">
    <source>
        <dbReference type="ARBA" id="ARBA00022990"/>
    </source>
</evidence>
<dbReference type="InterPro" id="IPR000156">
    <property type="entry name" value="Ran_bind_dom"/>
</dbReference>
<feature type="region of interest" description="Disordered" evidence="10">
    <location>
        <begin position="1"/>
        <end position="167"/>
    </location>
</feature>
<feature type="compositionally biased region" description="Acidic residues" evidence="10">
    <location>
        <begin position="119"/>
        <end position="133"/>
    </location>
</feature>
<evidence type="ECO:0000256" key="9">
    <source>
        <dbReference type="ARBA" id="ARBA00023242"/>
    </source>
</evidence>
<proteinExistence type="predicted"/>
<keyword evidence="9" id="KW-0539">Nucleus</keyword>
<dbReference type="InterPro" id="IPR045255">
    <property type="entry name" value="RanBP1-like"/>
</dbReference>
<sequence length="319" mass="34625">MGDAENTLPPAKKRAAGREISRDNPGLDDEEDSSEQENGTFKRAKPTITPDAPSGAPESRATTAEVTTGAPIVDEKEVSEDGKNVVNKSEKNEGGNNQQSKKTDEKDQRSTKDKGSAVENEEPHEEANDEELPGDIKTKDEDKKDDETANADNKDKSSENADSTKEFVPTAFNSVPLFGLKNDQPFGSGLSTNGNSSLFNASGTSVVSKREGTGFQAMPEVPIETGEENEKVVFSADSVLFEFIDGAWKERGKGELKVNVSTAGMEGARVLMRARGNYRLILNARLYPDMKLTNMDKRGITFACMNTTGEEKEGCLHLH</sequence>
<gene>
    <name evidence="12" type="ORF">V6N11_048867</name>
</gene>
<accession>A0ABR2PWG5</accession>
<evidence type="ECO:0000259" key="11">
    <source>
        <dbReference type="PROSITE" id="PS50196"/>
    </source>
</evidence>
<keyword evidence="5" id="KW-0653">Protein transport</keyword>
<keyword evidence="2" id="KW-0813">Transport</keyword>
<keyword evidence="6" id="KW-0007">Acetylation</keyword>
<dbReference type="PANTHER" id="PTHR23138">
    <property type="entry name" value="RAN BINDING PROTEIN"/>
    <property type="match status" value="1"/>
</dbReference>
<dbReference type="Gene3D" id="2.30.29.30">
    <property type="entry name" value="Pleckstrin-homology domain (PH domain)/Phosphotyrosine-binding domain (PTB)"/>
    <property type="match status" value="1"/>
</dbReference>
<dbReference type="PROSITE" id="PS50196">
    <property type="entry name" value="RANBD1"/>
    <property type="match status" value="1"/>
</dbReference>
<evidence type="ECO:0000256" key="2">
    <source>
        <dbReference type="ARBA" id="ARBA00022448"/>
    </source>
</evidence>
<evidence type="ECO:0000256" key="7">
    <source>
        <dbReference type="ARBA" id="ARBA00023010"/>
    </source>
</evidence>
<dbReference type="SMART" id="SM00160">
    <property type="entry name" value="RanBD"/>
    <property type="match status" value="1"/>
</dbReference>